<organism evidence="3 4">
    <name type="scientific">Thiolapillus brandeum</name>
    <dbReference type="NCBI Taxonomy" id="1076588"/>
    <lineage>
        <taxon>Bacteria</taxon>
        <taxon>Pseudomonadati</taxon>
        <taxon>Pseudomonadota</taxon>
        <taxon>Gammaproteobacteria</taxon>
        <taxon>Chromatiales</taxon>
        <taxon>Sedimenticolaceae</taxon>
        <taxon>Thiolapillus</taxon>
    </lineage>
</organism>
<evidence type="ECO:0008006" key="5">
    <source>
        <dbReference type="Google" id="ProtNLM"/>
    </source>
</evidence>
<accession>A0A7U6GKL6</accession>
<evidence type="ECO:0000313" key="3">
    <source>
        <dbReference type="EMBL" id="BAO45403.1"/>
    </source>
</evidence>
<keyword evidence="2" id="KW-0732">Signal</keyword>
<dbReference type="Pfam" id="PF08811">
    <property type="entry name" value="DUF1800"/>
    <property type="match status" value="1"/>
</dbReference>
<evidence type="ECO:0000256" key="2">
    <source>
        <dbReference type="SAM" id="SignalP"/>
    </source>
</evidence>
<feature type="region of interest" description="Disordered" evidence="1">
    <location>
        <begin position="33"/>
        <end position="52"/>
    </location>
</feature>
<dbReference type="OrthoDB" id="9772295at2"/>
<dbReference type="PANTHER" id="PTHR43737:SF1">
    <property type="entry name" value="DUF1501 DOMAIN-CONTAINING PROTEIN"/>
    <property type="match status" value="1"/>
</dbReference>
<dbReference type="EMBL" id="AP012273">
    <property type="protein sequence ID" value="BAO45403.1"/>
    <property type="molecule type" value="Genomic_DNA"/>
</dbReference>
<feature type="chain" id="PRO_5031422266" description="DUF1800 domain-containing protein" evidence="2">
    <location>
        <begin position="26"/>
        <end position="612"/>
    </location>
</feature>
<sequence>MYVPFKKLLTSLVLFPLLGSPAAGAVETGINTTASSSGPGAQPNALKPGGNDNASARDSFRFLIDGHRVTTTRDASAFLGRATFGPSRESINSLFKLGTYEAWLQEQFTLPPSLHMQWAEDNIRGINGTGDIRDNPEDWKRHSDTLSYAQRDIWWHLATQGQDQLRQRVALAWSEILVTSVNNGVLITQPDARISYYDLLVRDAFSNFEQLLHDVTYHPTMGKYLSYLGNAKAGTSPGSHPDENYAREVMQLFTIGLYELNPDGSRKLDAHGKPIATYSQDDVREMARVFTGLTDQNGFFFPADGDTTHFARTQPMIAMEEYHDHGAKQILGHSLPGGDTRTDIDAALHILFQHPNTGPFICRQLIQRLVTSNPSPEYVARVSQVFNDNGAGVRGDMRAVISAILVDAEAFHGAELYPQHFGKFREPLLFITHLFRAFHARDTTRILNIYEDGPAYSYPSYHFHGTGFTRQEAPLEALTVFNYFTPFDAPYSLRQQGLVAPELEVYGKQGIDDLLMGIITRNSFVYGTYNLSAELQLQRETAWIKRLEYDRLLDELDITLTAGQLSASTRNAIRSYLVKRKESLTDNSTTDEQLARYVIGLIMTSPDYALQR</sequence>
<evidence type="ECO:0000256" key="1">
    <source>
        <dbReference type="SAM" id="MobiDB-lite"/>
    </source>
</evidence>
<feature type="signal peptide" evidence="2">
    <location>
        <begin position="1"/>
        <end position="25"/>
    </location>
</feature>
<dbReference type="AlphaFoldDB" id="A0A7U6GKL6"/>
<protein>
    <recommendedName>
        <fullName evidence="5">DUF1800 domain-containing protein</fullName>
    </recommendedName>
</protein>
<dbReference type="InterPro" id="IPR014917">
    <property type="entry name" value="DUF1800"/>
</dbReference>
<dbReference type="Proteomes" id="UP000031631">
    <property type="component" value="Chromosome"/>
</dbReference>
<name>A0A7U6GKL6_9GAMM</name>
<reference evidence="3 4" key="1">
    <citation type="journal article" date="2014" name="PLoS ONE">
        <title>Physiological and genomic features of a novel sulfur-oxidizing gammaproteobacterium belonging to a previously uncultivated symbiotic lineage isolated from a hydrothermal vent.</title>
        <authorList>
            <person name="Nunoura T."/>
            <person name="Takaki Y."/>
            <person name="Kazama H."/>
            <person name="Kakuta J."/>
            <person name="Shimamura S."/>
            <person name="Makita H."/>
            <person name="Hirai M."/>
            <person name="Miyazaki M."/>
            <person name="Takai K."/>
        </authorList>
    </citation>
    <scope>NUCLEOTIDE SEQUENCE [LARGE SCALE GENOMIC DNA]</scope>
    <source>
        <strain evidence="3 4">Hiromi1</strain>
    </source>
</reference>
<dbReference type="RefSeq" id="WP_052470180.1">
    <property type="nucleotide sequence ID" value="NZ_AP012273.1"/>
</dbReference>
<evidence type="ECO:0000313" key="4">
    <source>
        <dbReference type="Proteomes" id="UP000031631"/>
    </source>
</evidence>
<dbReference type="KEGG" id="tbn:TBH_C2495"/>
<gene>
    <name evidence="3" type="ORF">TBH_C2495</name>
</gene>
<proteinExistence type="predicted"/>
<dbReference type="PANTHER" id="PTHR43737">
    <property type="entry name" value="BLL7424 PROTEIN"/>
    <property type="match status" value="1"/>
</dbReference>
<keyword evidence="4" id="KW-1185">Reference proteome</keyword>